<feature type="domain" description="Leucine-binding protein" evidence="3">
    <location>
        <begin position="33"/>
        <end position="369"/>
    </location>
</feature>
<sequence>MNNPAGPGPIVRWLERCLMAWVVLGTSALAQDIVLGQIGPFTGVPVPDARQISQGARAAVAHVNRSGGVAGRRIAWFELDDTLSPAVFAEQFDTAMQRKPVALISPWGSGAVQKMLGDKLLDRYDLVVMNAVPGSDAFRNPGHARLFHVRASDLQKLSKIVLHARALSMRKLAVLYQNNPVGAAGLEDVVREAARIGGIEVQGVAVASENLASGAREVVALGADGVLVLGAPPFAASSVAQLRKAGVGQTIFLAADMSPEFLIRTAGQEAARGVGIVQIYPDPNSKTGVREFQAAMKATFPELEAYTPAQFEGYVSTRVAVEGLRRIRGDITPGALAKALQTMGEIAVDGYRLNFGKGNAGSQFVNIAVIDAKGRLRY</sequence>
<evidence type="ECO:0000259" key="3">
    <source>
        <dbReference type="Pfam" id="PF13458"/>
    </source>
</evidence>
<name>A0A7X0PLC1_9BURK</name>
<comment type="similarity">
    <text evidence="1">Belongs to the leucine-binding protein family.</text>
</comment>
<comment type="caution">
    <text evidence="4">The sequence shown here is derived from an EMBL/GenBank/DDBJ whole genome shotgun (WGS) entry which is preliminary data.</text>
</comment>
<dbReference type="SUPFAM" id="SSF53822">
    <property type="entry name" value="Periplasmic binding protein-like I"/>
    <property type="match status" value="1"/>
</dbReference>
<dbReference type="AlphaFoldDB" id="A0A7X0PLC1"/>
<proteinExistence type="inferred from homology"/>
<dbReference type="PANTHER" id="PTHR47235:SF1">
    <property type="entry name" value="BLR6548 PROTEIN"/>
    <property type="match status" value="1"/>
</dbReference>
<keyword evidence="2" id="KW-0732">Signal</keyword>
<dbReference type="EMBL" id="JACHLK010000020">
    <property type="protein sequence ID" value="MBB6563511.1"/>
    <property type="molecule type" value="Genomic_DNA"/>
</dbReference>
<evidence type="ECO:0000313" key="5">
    <source>
        <dbReference type="Proteomes" id="UP000575083"/>
    </source>
</evidence>
<accession>A0A7X0PLC1</accession>
<dbReference type="PANTHER" id="PTHR47235">
    <property type="entry name" value="BLR6548 PROTEIN"/>
    <property type="match status" value="1"/>
</dbReference>
<protein>
    <submittedName>
        <fullName evidence="4">ABC-type branched-subunit amino acid transport system substrate-binding protein</fullName>
    </submittedName>
</protein>
<dbReference type="Proteomes" id="UP000575083">
    <property type="component" value="Unassembled WGS sequence"/>
</dbReference>
<dbReference type="CDD" id="cd06326">
    <property type="entry name" value="PBP1_ABC_ligand_binding-like"/>
    <property type="match status" value="1"/>
</dbReference>
<reference evidence="4 5" key="1">
    <citation type="submission" date="2020-08" db="EMBL/GenBank/DDBJ databases">
        <title>Functional genomics of gut bacteria from endangered species of beetles.</title>
        <authorList>
            <person name="Carlos-Shanley C."/>
        </authorList>
    </citation>
    <scope>NUCLEOTIDE SEQUENCE [LARGE SCALE GENOMIC DNA]</scope>
    <source>
        <strain evidence="4 5">S00198</strain>
    </source>
</reference>
<dbReference type="Pfam" id="PF13458">
    <property type="entry name" value="Peripla_BP_6"/>
    <property type="match status" value="1"/>
</dbReference>
<organism evidence="4 5">
    <name type="scientific">Acidovorax soli</name>
    <dbReference type="NCBI Taxonomy" id="592050"/>
    <lineage>
        <taxon>Bacteria</taxon>
        <taxon>Pseudomonadati</taxon>
        <taxon>Pseudomonadota</taxon>
        <taxon>Betaproteobacteria</taxon>
        <taxon>Burkholderiales</taxon>
        <taxon>Comamonadaceae</taxon>
        <taxon>Acidovorax</taxon>
    </lineage>
</organism>
<dbReference type="Gene3D" id="3.40.50.2300">
    <property type="match status" value="2"/>
</dbReference>
<keyword evidence="5" id="KW-1185">Reference proteome</keyword>
<dbReference type="InterPro" id="IPR028082">
    <property type="entry name" value="Peripla_BP_I"/>
</dbReference>
<dbReference type="InterPro" id="IPR028081">
    <property type="entry name" value="Leu-bd"/>
</dbReference>
<evidence type="ECO:0000256" key="1">
    <source>
        <dbReference type="ARBA" id="ARBA00010062"/>
    </source>
</evidence>
<evidence type="ECO:0000256" key="2">
    <source>
        <dbReference type="ARBA" id="ARBA00022729"/>
    </source>
</evidence>
<evidence type="ECO:0000313" key="4">
    <source>
        <dbReference type="EMBL" id="MBB6563511.1"/>
    </source>
</evidence>
<dbReference type="RefSeq" id="WP_184864648.1">
    <property type="nucleotide sequence ID" value="NZ_JACHLK010000020.1"/>
</dbReference>
<gene>
    <name evidence="4" type="ORF">HNP48_006231</name>
</gene>